<reference evidence="7" key="1">
    <citation type="submission" date="2017-02" db="EMBL/GenBank/DDBJ databases">
        <authorList>
            <person name="Varghese N."/>
            <person name="Submissions S."/>
        </authorList>
    </citation>
    <scope>NUCLEOTIDE SEQUENCE [LARGE SCALE GENOMIC DNA]</scope>
    <source>
        <strain evidence="7">ATCC BAA-73</strain>
    </source>
</reference>
<dbReference type="GO" id="GO:0044780">
    <property type="term" value="P:bacterial-type flagellum assembly"/>
    <property type="evidence" value="ECO:0007669"/>
    <property type="project" value="UniProtKB-UniRule"/>
</dbReference>
<dbReference type="Pfam" id="PF02623">
    <property type="entry name" value="FliW"/>
    <property type="match status" value="1"/>
</dbReference>
<dbReference type="InterPro" id="IPR003775">
    <property type="entry name" value="Flagellar_assembly_factor_FliW"/>
</dbReference>
<comment type="subcellular location">
    <subcellularLocation>
        <location evidence="5">Cytoplasm</location>
    </subcellularLocation>
</comment>
<comment type="subunit">
    <text evidence="5">Interacts with translational regulator CsrA and flagellin(s).</text>
</comment>
<keyword evidence="6" id="KW-0966">Cell projection</keyword>
<dbReference type="EMBL" id="FUWM01000006">
    <property type="protein sequence ID" value="SJZ44200.1"/>
    <property type="molecule type" value="Genomic_DNA"/>
</dbReference>
<keyword evidence="4 5" id="KW-0143">Chaperone</keyword>
<keyword evidence="7" id="KW-1185">Reference proteome</keyword>
<keyword evidence="1 5" id="KW-0963">Cytoplasm</keyword>
<evidence type="ECO:0000256" key="2">
    <source>
        <dbReference type="ARBA" id="ARBA00022795"/>
    </source>
</evidence>
<keyword evidence="2 5" id="KW-1005">Bacterial flagellum biogenesis</keyword>
<dbReference type="PANTHER" id="PTHR39190:SF1">
    <property type="entry name" value="FLAGELLAR ASSEMBLY FACTOR FLIW"/>
    <property type="match status" value="1"/>
</dbReference>
<dbReference type="Gene3D" id="2.30.290.10">
    <property type="entry name" value="BH3618-like"/>
    <property type="match status" value="1"/>
</dbReference>
<evidence type="ECO:0000256" key="1">
    <source>
        <dbReference type="ARBA" id="ARBA00022490"/>
    </source>
</evidence>
<organism evidence="6 7">
    <name type="scientific">Selenihalanaerobacter shriftii</name>
    <dbReference type="NCBI Taxonomy" id="142842"/>
    <lineage>
        <taxon>Bacteria</taxon>
        <taxon>Bacillati</taxon>
        <taxon>Bacillota</taxon>
        <taxon>Clostridia</taxon>
        <taxon>Halanaerobiales</taxon>
        <taxon>Halobacteroidaceae</taxon>
        <taxon>Selenihalanaerobacter</taxon>
    </lineage>
</organism>
<evidence type="ECO:0000256" key="3">
    <source>
        <dbReference type="ARBA" id="ARBA00022845"/>
    </source>
</evidence>
<keyword evidence="6" id="KW-0282">Flagellum</keyword>
<dbReference type="OrthoDB" id="9801235at2"/>
<dbReference type="PANTHER" id="PTHR39190">
    <property type="entry name" value="FLAGELLAR ASSEMBLY FACTOR FLIW"/>
    <property type="match status" value="1"/>
</dbReference>
<dbReference type="GO" id="GO:0005737">
    <property type="term" value="C:cytoplasm"/>
    <property type="evidence" value="ECO:0007669"/>
    <property type="project" value="UniProtKB-SubCell"/>
</dbReference>
<name>A0A1T4KP51_9FIRM</name>
<evidence type="ECO:0000256" key="4">
    <source>
        <dbReference type="ARBA" id="ARBA00023186"/>
    </source>
</evidence>
<proteinExistence type="inferred from homology"/>
<gene>
    <name evidence="5" type="primary">fliW</name>
    <name evidence="6" type="ORF">SAMN02745118_00858</name>
</gene>
<comment type="similarity">
    <text evidence="5">Belongs to the FliW family.</text>
</comment>
<keyword evidence="3 5" id="KW-0810">Translation regulation</keyword>
<dbReference type="STRING" id="142842.SAMN02745118_00858"/>
<sequence length="146" mass="17197">MKLETTRFGKIDIDKQEIITFKQGLYGFKDEKGFILLADEETPFFWLQSTTDPDLAFIVTEPWSFYQDYEFDLKDEIQNELQVETKKEVLVINIVVVPDNLQEMTMNLKAPIVVNQEQKLARQIILDEEEYSVKYKLFDDKEDVSA</sequence>
<evidence type="ECO:0000313" key="7">
    <source>
        <dbReference type="Proteomes" id="UP000190625"/>
    </source>
</evidence>
<protein>
    <recommendedName>
        <fullName evidence="5">Flagellar assembly factor FliW</fullName>
    </recommendedName>
</protein>
<comment type="function">
    <text evidence="5">Acts as an anti-CsrA protein, binds CsrA and prevents it from repressing translation of its target genes, one of which is flagellin. Binds to flagellin and participates in the assembly of the flagellum.</text>
</comment>
<dbReference type="SUPFAM" id="SSF141457">
    <property type="entry name" value="BH3618-like"/>
    <property type="match status" value="1"/>
</dbReference>
<dbReference type="HAMAP" id="MF_01185">
    <property type="entry name" value="FliW"/>
    <property type="match status" value="1"/>
</dbReference>
<dbReference type="GO" id="GO:0006417">
    <property type="term" value="P:regulation of translation"/>
    <property type="evidence" value="ECO:0007669"/>
    <property type="project" value="UniProtKB-KW"/>
</dbReference>
<dbReference type="NCBIfam" id="NF009793">
    <property type="entry name" value="PRK13285.1-1"/>
    <property type="match status" value="1"/>
</dbReference>
<dbReference type="RefSeq" id="WP_078809348.1">
    <property type="nucleotide sequence ID" value="NZ_FUWM01000006.1"/>
</dbReference>
<evidence type="ECO:0000313" key="6">
    <source>
        <dbReference type="EMBL" id="SJZ44200.1"/>
    </source>
</evidence>
<evidence type="ECO:0000256" key="5">
    <source>
        <dbReference type="HAMAP-Rule" id="MF_01185"/>
    </source>
</evidence>
<dbReference type="Proteomes" id="UP000190625">
    <property type="component" value="Unassembled WGS sequence"/>
</dbReference>
<dbReference type="InterPro" id="IPR024046">
    <property type="entry name" value="Flagellar_assmbl_FliW_dom_sf"/>
</dbReference>
<dbReference type="AlphaFoldDB" id="A0A1T4KP51"/>
<accession>A0A1T4KP51</accession>
<keyword evidence="6" id="KW-0969">Cilium</keyword>